<keyword evidence="1" id="KW-0614">Plasmid</keyword>
<dbReference type="KEGG" id="maqu:Maq22A_1p38520"/>
<dbReference type="Gene3D" id="2.10.10.30">
    <property type="match status" value="1"/>
</dbReference>
<accession>A0A1Y0ZCI3</accession>
<geneLocation type="plasmid" evidence="2">
    <name>pMaq22A_1p DNA</name>
</geneLocation>
<reference evidence="1 2" key="1">
    <citation type="journal article" date="2015" name="Genome Announc.">
        <title>Complete Genome Sequence of Methylobacterium aquaticum Strain 22A, Isolated from Racomitrium japonicum Moss.</title>
        <authorList>
            <person name="Tani A."/>
            <person name="Ogura Y."/>
            <person name="Hayashi T."/>
            <person name="Kimbara K."/>
        </authorList>
    </citation>
    <scope>NUCLEOTIDE SEQUENCE [LARGE SCALE GENOMIC DNA]</scope>
    <source>
        <strain evidence="1 2">MA-22A</strain>
        <plasmid evidence="2">Plasmid pMaq22A_1p DNA</plasmid>
    </source>
</reference>
<proteinExistence type="predicted"/>
<evidence type="ECO:0000313" key="1">
    <source>
        <dbReference type="EMBL" id="BAR47332.1"/>
    </source>
</evidence>
<dbReference type="AlphaFoldDB" id="A0A1Y0ZCI3"/>
<sequence>MATDSRQPLRLVRDTAAAVLNYTGPSGEPVFNQTSRRVHVQDGQTQGGIPLEVAIPNVIDRGADATGSTDAVAAFNETIGMGKTWRIGAGTFRLNSDVINPSDRLLIIDLGAAFVGLGKIINQGEIRDFRSTYGQNYRVIKGPSVTGYEADAQVGGDRLAGVLYGMQIAGGDGISGLLGVTINTLPGADSNGNDQHKQPSGVTAYGELTGAGNSVFGLFARVDIRARGTGANELNTFNWNAAPPNSPNIDNVNIPNTPATIPITLTLAAAGDYPSYAAMRIAREGGHKPQTYNYGIVTQGGSITLWNAYFDGSNGAAASNGIFSTTTGTGENLVLVTAGPMVPKNGVISVRTSNGINQASVRQDGTVTAGASATTNALAQVTVSGSATLRGIGNTAAWIGVDATPGSGIGAGVQIGAINGTLAYVAASRYGAGDATAAPLSLITDAAERVRIQPNGRVGVGTTDPQTALDVAGPIRAGAYTAATLPAGAVGAVVYVANARKVGEGAGSGTGVIAYFSNGNWRRLSDDSPVAA</sequence>
<organism evidence="1 2">
    <name type="scientific">Methylobacterium aquaticum</name>
    <dbReference type="NCBI Taxonomy" id="270351"/>
    <lineage>
        <taxon>Bacteria</taxon>
        <taxon>Pseudomonadati</taxon>
        <taxon>Pseudomonadota</taxon>
        <taxon>Alphaproteobacteria</taxon>
        <taxon>Hyphomicrobiales</taxon>
        <taxon>Methylobacteriaceae</taxon>
        <taxon>Methylobacterium</taxon>
    </lineage>
</organism>
<reference evidence="2" key="2">
    <citation type="submission" date="2015-01" db="EMBL/GenBank/DDBJ databases">
        <title>Complete genome sequence of Methylobacterium aquaticum strain 22A.</title>
        <authorList>
            <person name="Tani A."/>
            <person name="Ogura Y."/>
            <person name="Hayashi T."/>
        </authorList>
    </citation>
    <scope>NUCLEOTIDE SEQUENCE [LARGE SCALE GENOMIC DNA]</scope>
    <source>
        <strain evidence="2">MA-22A</strain>
        <plasmid evidence="2">Plasmid pMaq22A_1p DNA</plasmid>
    </source>
</reference>
<dbReference type="OrthoDB" id="564699at2"/>
<dbReference type="EMBL" id="AP014705">
    <property type="protein sequence ID" value="BAR47332.1"/>
    <property type="molecule type" value="Genomic_DNA"/>
</dbReference>
<gene>
    <name evidence="1" type="ORF">Maq22A_1p38520</name>
</gene>
<protein>
    <submittedName>
        <fullName evidence="1">Uncharacterized protein</fullName>
    </submittedName>
</protein>
<name>A0A1Y0ZCI3_9HYPH</name>
<evidence type="ECO:0000313" key="2">
    <source>
        <dbReference type="Proteomes" id="UP000061432"/>
    </source>
</evidence>
<dbReference type="RefSeq" id="WP_145984751.1">
    <property type="nucleotide sequence ID" value="NZ_AP014705.1"/>
</dbReference>
<dbReference type="Proteomes" id="UP000061432">
    <property type="component" value="Plasmid pMaq22A_1p"/>
</dbReference>